<feature type="compositionally biased region" description="Basic and acidic residues" evidence="1">
    <location>
        <begin position="52"/>
        <end position="61"/>
    </location>
</feature>
<dbReference type="GeneID" id="119724238"/>
<feature type="chain" id="PRO_5037043139" description="Pleiotrophin/Midkine C-terminal domain-containing protein" evidence="2">
    <location>
        <begin position="21"/>
        <end position="388"/>
    </location>
</feature>
<evidence type="ECO:0000313" key="4">
    <source>
        <dbReference type="EnsemblMetazoa" id="XP_038051132.1"/>
    </source>
</evidence>
<reference evidence="4" key="1">
    <citation type="submission" date="2022-11" db="UniProtKB">
        <authorList>
            <consortium name="EnsemblMetazoa"/>
        </authorList>
    </citation>
    <scope>IDENTIFICATION</scope>
</reference>
<dbReference type="AlphaFoldDB" id="A0A913ZH69"/>
<dbReference type="GO" id="GO:0008083">
    <property type="term" value="F:growth factor activity"/>
    <property type="evidence" value="ECO:0007669"/>
    <property type="project" value="InterPro"/>
</dbReference>
<dbReference type="Gene3D" id="2.20.60.10">
    <property type="entry name" value="Pleiotrophin/Midkine, N-terminal domain"/>
    <property type="match status" value="1"/>
</dbReference>
<keyword evidence="2" id="KW-0732">Signal</keyword>
<feature type="compositionally biased region" description="Basic and acidic residues" evidence="1">
    <location>
        <begin position="157"/>
        <end position="183"/>
    </location>
</feature>
<feature type="compositionally biased region" description="Low complexity" evidence="1">
    <location>
        <begin position="62"/>
        <end position="78"/>
    </location>
</feature>
<dbReference type="PANTHER" id="PTHR13850:SF5">
    <property type="entry name" value="PLEIOTROPHIN_MIDKINE N-TERMINAL DOMAIN-CONTAINING PROTEIN"/>
    <property type="match status" value="1"/>
</dbReference>
<dbReference type="InterPro" id="IPR000762">
    <property type="entry name" value="Midkine_heparin-bd_GF"/>
</dbReference>
<dbReference type="Gene3D" id="2.30.90.10">
    <property type="entry name" value="Heparin-binding Growth Factor, Midkine, Chain A- C-terminal Domain"/>
    <property type="match status" value="3"/>
</dbReference>
<dbReference type="Pfam" id="PF01091">
    <property type="entry name" value="PTN_MK_C"/>
    <property type="match status" value="2"/>
</dbReference>
<feature type="domain" description="Pleiotrophin/Midkine C-terminal" evidence="3">
    <location>
        <begin position="193"/>
        <end position="240"/>
    </location>
</feature>
<feature type="region of interest" description="Disordered" evidence="1">
    <location>
        <begin position="21"/>
        <end position="89"/>
    </location>
</feature>
<organism evidence="4 5">
    <name type="scientific">Patiria miniata</name>
    <name type="common">Bat star</name>
    <name type="synonym">Asterina miniata</name>
    <dbReference type="NCBI Taxonomy" id="46514"/>
    <lineage>
        <taxon>Eukaryota</taxon>
        <taxon>Metazoa</taxon>
        <taxon>Echinodermata</taxon>
        <taxon>Eleutherozoa</taxon>
        <taxon>Asterozoa</taxon>
        <taxon>Asteroidea</taxon>
        <taxon>Valvatacea</taxon>
        <taxon>Valvatida</taxon>
        <taxon>Asterinidae</taxon>
        <taxon>Patiria</taxon>
    </lineage>
</organism>
<dbReference type="InterPro" id="IPR020090">
    <property type="entry name" value="PTN/MK_C_dom"/>
</dbReference>
<proteinExistence type="predicted"/>
<dbReference type="InterPro" id="IPR020091">
    <property type="entry name" value="PTN/MK_diS_sf"/>
</dbReference>
<dbReference type="Proteomes" id="UP000887568">
    <property type="component" value="Unplaced"/>
</dbReference>
<name>A0A913ZH69_PATMI</name>
<evidence type="ECO:0000256" key="1">
    <source>
        <dbReference type="SAM" id="MobiDB-lite"/>
    </source>
</evidence>
<accession>A0A913ZH69</accession>
<evidence type="ECO:0000313" key="5">
    <source>
        <dbReference type="Proteomes" id="UP000887568"/>
    </source>
</evidence>
<dbReference type="GO" id="GO:0051781">
    <property type="term" value="P:positive regulation of cell division"/>
    <property type="evidence" value="ECO:0007669"/>
    <property type="project" value="UniProtKB-KW"/>
</dbReference>
<evidence type="ECO:0000259" key="3">
    <source>
        <dbReference type="Pfam" id="PF01091"/>
    </source>
</evidence>
<feature type="compositionally biased region" description="Basic and acidic residues" evidence="1">
    <location>
        <begin position="110"/>
        <end position="128"/>
    </location>
</feature>
<feature type="compositionally biased region" description="Basic residues" evidence="1">
    <location>
        <begin position="28"/>
        <end position="38"/>
    </location>
</feature>
<sequence>MRKLLLLLMVLAICVAMVTAGKKDRERKDRRREGKKARPQADAAQPENPPTEDSRAPKHEQTPTQQPSNQPQASADSQRPSPADDRPNPRCSEWRWSACEVRHGRPCGKGVERATRDGENCKKKEQVRPCRVPCEAQDQGTARTEGEGRRKGGNNGEGRDRGASSQEGEERQRVPPKRQREETPPAPEENTEKCKYNKKDWTACDEQTSLQTRLYILKKGDPATCPAKKVITKPCDKYQRRLENKNNCEYVLGPWSLCNVTSDMRERHDTLIDQTKESVGCRLVRDIHQRCAVACVYGWGEWSDCDEEAGKRSITGTLVRENITPADCQETIARTKPCYGKNGTEKCFFGPWSGYGTCVNGFKLRTRKLLVGGRRCELRASHAIPCKG</sequence>
<dbReference type="SUPFAM" id="SSF57288">
    <property type="entry name" value="Midkine"/>
    <property type="match status" value="2"/>
</dbReference>
<dbReference type="EnsemblMetazoa" id="XM_038195204.1">
    <property type="protein sequence ID" value="XP_038051132.1"/>
    <property type="gene ID" value="LOC119724238"/>
</dbReference>
<dbReference type="GO" id="GO:0005576">
    <property type="term" value="C:extracellular region"/>
    <property type="evidence" value="ECO:0007669"/>
    <property type="project" value="UniProtKB-SubCell"/>
</dbReference>
<dbReference type="InterPro" id="IPR037122">
    <property type="entry name" value="PTN/MK_N_dom_sf"/>
</dbReference>
<protein>
    <recommendedName>
        <fullName evidence="3">Pleiotrophin/Midkine C-terminal domain-containing protein</fullName>
    </recommendedName>
</protein>
<dbReference type="GO" id="GO:0008201">
    <property type="term" value="F:heparin binding"/>
    <property type="evidence" value="ECO:0007669"/>
    <property type="project" value="UniProtKB-KW"/>
</dbReference>
<feature type="domain" description="Pleiotrophin/Midkine C-terminal" evidence="3">
    <location>
        <begin position="294"/>
        <end position="341"/>
    </location>
</feature>
<feature type="region of interest" description="Disordered" evidence="1">
    <location>
        <begin position="104"/>
        <end position="192"/>
    </location>
</feature>
<feature type="signal peptide" evidence="2">
    <location>
        <begin position="1"/>
        <end position="20"/>
    </location>
</feature>
<dbReference type="OMA" id="RTKPCYG"/>
<keyword evidence="5" id="KW-1185">Reference proteome</keyword>
<dbReference type="RefSeq" id="XP_038051132.1">
    <property type="nucleotide sequence ID" value="XM_038195204.1"/>
</dbReference>
<evidence type="ECO:0000256" key="2">
    <source>
        <dbReference type="SAM" id="SignalP"/>
    </source>
</evidence>
<dbReference type="PANTHER" id="PTHR13850">
    <property type="entry name" value="PLEIOTROPHIN FAMILY MEMBER"/>
    <property type="match status" value="1"/>
</dbReference>
<dbReference type="OrthoDB" id="10024128at2759"/>
<dbReference type="InterPro" id="IPR038130">
    <property type="entry name" value="PTN/MK_C_dom_sf"/>
</dbReference>